<dbReference type="EMBL" id="BLAY01000015">
    <property type="protein sequence ID" value="GET36587.1"/>
    <property type="molecule type" value="Genomic_DNA"/>
</dbReference>
<proteinExistence type="predicted"/>
<name>A0AAV3X1I8_9CYAN</name>
<evidence type="ECO:0008006" key="4">
    <source>
        <dbReference type="Google" id="ProtNLM"/>
    </source>
</evidence>
<evidence type="ECO:0000313" key="3">
    <source>
        <dbReference type="Proteomes" id="UP001050975"/>
    </source>
</evidence>
<feature type="chain" id="PRO_5043864786" description="DUF4864 domain-containing protein" evidence="1">
    <location>
        <begin position="29"/>
        <end position="157"/>
    </location>
</feature>
<accession>A0AAV3X1I8</accession>
<evidence type="ECO:0000313" key="2">
    <source>
        <dbReference type="EMBL" id="GET36587.1"/>
    </source>
</evidence>
<dbReference type="Proteomes" id="UP001050975">
    <property type="component" value="Unassembled WGS sequence"/>
</dbReference>
<organism evidence="2 3">
    <name type="scientific">Microseira wollei NIES-4236</name>
    <dbReference type="NCBI Taxonomy" id="2530354"/>
    <lineage>
        <taxon>Bacteria</taxon>
        <taxon>Bacillati</taxon>
        <taxon>Cyanobacteriota</taxon>
        <taxon>Cyanophyceae</taxon>
        <taxon>Oscillatoriophycideae</taxon>
        <taxon>Aerosakkonematales</taxon>
        <taxon>Aerosakkonemataceae</taxon>
        <taxon>Microseira</taxon>
    </lineage>
</organism>
<evidence type="ECO:0000256" key="1">
    <source>
        <dbReference type="SAM" id="SignalP"/>
    </source>
</evidence>
<protein>
    <recommendedName>
        <fullName evidence="4">DUF4864 domain-containing protein</fullName>
    </recommendedName>
</protein>
<gene>
    <name evidence="2" type="ORF">MiSe_13380</name>
</gene>
<comment type="caution">
    <text evidence="2">The sequence shown here is derived from an EMBL/GenBank/DDBJ whole genome shotgun (WGS) entry which is preliminary data.</text>
</comment>
<reference evidence="2" key="1">
    <citation type="submission" date="2019-10" db="EMBL/GenBank/DDBJ databases">
        <title>Draft genome sequece of Microseira wollei NIES-4236.</title>
        <authorList>
            <person name="Yamaguchi H."/>
            <person name="Suzuki S."/>
            <person name="Kawachi M."/>
        </authorList>
    </citation>
    <scope>NUCLEOTIDE SEQUENCE</scope>
    <source>
        <strain evidence="2">NIES-4236</strain>
    </source>
</reference>
<sequence length="157" mass="17413">MKRSLLTTTTLLLIASFAIPLPSQTAIAQPSQKQVQQQTASNIRSGAVGVLYRYFNAIATGNYQVAYDLLTPQYQAAVPYEEFVRMYQDYIGSISIRSVEPLPNFPGGDRREYRLQFNVSYIKPFPVGNGTVPELFVLTAPTNSEGEWLIDGMAPGQ</sequence>
<dbReference type="RefSeq" id="WP_226576439.1">
    <property type="nucleotide sequence ID" value="NZ_BLAY01000015.1"/>
</dbReference>
<feature type="signal peptide" evidence="1">
    <location>
        <begin position="1"/>
        <end position="28"/>
    </location>
</feature>
<keyword evidence="3" id="KW-1185">Reference proteome</keyword>
<keyword evidence="1" id="KW-0732">Signal</keyword>
<dbReference type="AlphaFoldDB" id="A0AAV3X1I8"/>